<proteinExistence type="predicted"/>
<dbReference type="EMBL" id="LAZR01010097">
    <property type="protein sequence ID" value="KKM68835.1"/>
    <property type="molecule type" value="Genomic_DNA"/>
</dbReference>
<feature type="non-terminal residue" evidence="2">
    <location>
        <position position="1"/>
    </location>
</feature>
<dbReference type="Pfam" id="PF07120">
    <property type="entry name" value="DUF1376"/>
    <property type="match status" value="1"/>
</dbReference>
<sequence>SQPQINGASPGYSPSMATNGWSARLASMVNRNALTVTAGATHHITQNSLIVQLATATAGSSCVSNGKSPSYQWYPKDYLSDLVVKCMVGELGLLQKACYRELLDVSWLEDGLPDDEAILKGLCHNPERWDEIWALIGQKFKLYPDGRLHNDRLEGERDKQMQRRAVASSAGKRGMKSRWGEKPKPKSSPPPANNQPETDAIKPSKVIDFFHAACPSLPKIRGVAGARQKTLSARIKQHPSPEFWQQYFLAVEVSDFLSGRNKKWKECTIDWLLNEANMNKVLEGKYKNGSRGVQEEMVSTGAGEPPSGNGY</sequence>
<comment type="caution">
    <text evidence="2">The sequence shown here is derived from an EMBL/GenBank/DDBJ whole genome shotgun (WGS) entry which is preliminary data.</text>
</comment>
<reference evidence="2" key="1">
    <citation type="journal article" date="2015" name="Nature">
        <title>Complex archaea that bridge the gap between prokaryotes and eukaryotes.</title>
        <authorList>
            <person name="Spang A."/>
            <person name="Saw J.H."/>
            <person name="Jorgensen S.L."/>
            <person name="Zaremba-Niedzwiedzka K."/>
            <person name="Martijn J."/>
            <person name="Lind A.E."/>
            <person name="van Eijk R."/>
            <person name="Schleper C."/>
            <person name="Guy L."/>
            <person name="Ettema T.J."/>
        </authorList>
    </citation>
    <scope>NUCLEOTIDE SEQUENCE</scope>
</reference>
<name>A0A0F9LWW6_9ZZZZ</name>
<evidence type="ECO:0000313" key="2">
    <source>
        <dbReference type="EMBL" id="KKM68835.1"/>
    </source>
</evidence>
<feature type="region of interest" description="Disordered" evidence="1">
    <location>
        <begin position="153"/>
        <end position="199"/>
    </location>
</feature>
<organism evidence="2">
    <name type="scientific">marine sediment metagenome</name>
    <dbReference type="NCBI Taxonomy" id="412755"/>
    <lineage>
        <taxon>unclassified sequences</taxon>
        <taxon>metagenomes</taxon>
        <taxon>ecological metagenomes</taxon>
    </lineage>
</organism>
<dbReference type="InterPro" id="IPR010781">
    <property type="entry name" value="DUF1376"/>
</dbReference>
<protein>
    <submittedName>
        <fullName evidence="2">Uncharacterized protein</fullName>
    </submittedName>
</protein>
<evidence type="ECO:0000256" key="1">
    <source>
        <dbReference type="SAM" id="MobiDB-lite"/>
    </source>
</evidence>
<gene>
    <name evidence="2" type="ORF">LCGC14_1456850</name>
</gene>
<dbReference type="AlphaFoldDB" id="A0A0F9LWW6"/>
<accession>A0A0F9LWW6</accession>
<feature type="region of interest" description="Disordered" evidence="1">
    <location>
        <begin position="290"/>
        <end position="311"/>
    </location>
</feature>